<organism evidence="1 3">
    <name type="scientific">Bacteroides finegoldii</name>
    <dbReference type="NCBI Taxonomy" id="338188"/>
    <lineage>
        <taxon>Bacteria</taxon>
        <taxon>Pseudomonadati</taxon>
        <taxon>Bacteroidota</taxon>
        <taxon>Bacteroidia</taxon>
        <taxon>Bacteroidales</taxon>
        <taxon>Bacteroidaceae</taxon>
        <taxon>Bacteroides</taxon>
    </lineage>
</organism>
<name>A0A7J4YHS9_9BACE</name>
<sequence length="77" mass="9033">METINLTKKEKEWIKELKVLIRKKPKSLILFANGHLNILKGTKENPSCEMENGTWMETESWILSCTPVRVEDFNLKQ</sequence>
<dbReference type="RefSeq" id="WP_007757003.1">
    <property type="nucleotide sequence ID" value="NZ_CAUFJA010000046.1"/>
</dbReference>
<dbReference type="AlphaFoldDB" id="A0A7J4YHS9"/>
<reference evidence="3 4" key="1">
    <citation type="journal article" date="2019" name="Nat. Med.">
        <title>A library of human gut bacterial isolates paired with longitudinal multiomics data enables mechanistic microbiome research.</title>
        <authorList>
            <person name="Poyet M."/>
            <person name="Groussin M."/>
            <person name="Gibbons S.M."/>
            <person name="Avila-Pacheco J."/>
            <person name="Jiang X."/>
            <person name="Kearney S.M."/>
            <person name="Perrotta A.R."/>
            <person name="Berdy B."/>
            <person name="Zhao S."/>
            <person name="Lieberman T.D."/>
            <person name="Swanson P.K."/>
            <person name="Smith M."/>
            <person name="Roesemann S."/>
            <person name="Alexander J.E."/>
            <person name="Rich S.A."/>
            <person name="Livny J."/>
            <person name="Vlamakis H."/>
            <person name="Clish C."/>
            <person name="Bullock K."/>
            <person name="Deik A."/>
            <person name="Scott J."/>
            <person name="Pierce K.A."/>
            <person name="Xavier R.J."/>
            <person name="Alm E.J."/>
        </authorList>
    </citation>
    <scope>NUCLEOTIDE SEQUENCE [LARGE SCALE GENOMIC DNA]</scope>
    <source>
        <strain evidence="2 4">BIOML-A2</strain>
        <strain evidence="1 3">BIOML-A6</strain>
    </source>
</reference>
<evidence type="ECO:0000313" key="1">
    <source>
        <dbReference type="EMBL" id="KAA5225248.1"/>
    </source>
</evidence>
<gene>
    <name evidence="2" type="ORF">F2Z09_20650</name>
    <name evidence="1" type="ORF">F2Z22_22415</name>
</gene>
<comment type="caution">
    <text evidence="1">The sequence shown here is derived from an EMBL/GenBank/DDBJ whole genome shotgun (WGS) entry which is preliminary data.</text>
</comment>
<protein>
    <submittedName>
        <fullName evidence="1">Uncharacterized protein</fullName>
    </submittedName>
</protein>
<dbReference type="GeneID" id="92987183"/>
<evidence type="ECO:0000313" key="3">
    <source>
        <dbReference type="Proteomes" id="UP000421791"/>
    </source>
</evidence>
<accession>A0A7J4YHS9</accession>
<evidence type="ECO:0000313" key="4">
    <source>
        <dbReference type="Proteomes" id="UP000440198"/>
    </source>
</evidence>
<keyword evidence="4" id="KW-1185">Reference proteome</keyword>
<dbReference type="Proteomes" id="UP000440198">
    <property type="component" value="Unassembled WGS sequence"/>
</dbReference>
<dbReference type="Proteomes" id="UP000421791">
    <property type="component" value="Unassembled WGS sequence"/>
</dbReference>
<dbReference type="EMBL" id="VWAK01000096">
    <property type="protein sequence ID" value="KAA5225248.1"/>
    <property type="molecule type" value="Genomic_DNA"/>
</dbReference>
<dbReference type="EMBL" id="VWAG01000069">
    <property type="protein sequence ID" value="KAA5252106.1"/>
    <property type="molecule type" value="Genomic_DNA"/>
</dbReference>
<evidence type="ECO:0000313" key="2">
    <source>
        <dbReference type="EMBL" id="KAA5252106.1"/>
    </source>
</evidence>
<proteinExistence type="predicted"/>